<dbReference type="GO" id="GO:0003677">
    <property type="term" value="F:DNA binding"/>
    <property type="evidence" value="ECO:0007669"/>
    <property type="project" value="InterPro"/>
</dbReference>
<protein>
    <submittedName>
        <fullName evidence="2">Plasmid maintenance system antidote protein</fullName>
    </submittedName>
</protein>
<dbReference type="Proteomes" id="UP000013523">
    <property type="component" value="Chromosome"/>
</dbReference>
<gene>
    <name evidence="2" type="ORF">Clopa_1866</name>
</gene>
<dbReference type="SMART" id="SM00530">
    <property type="entry name" value="HTH_XRE"/>
    <property type="match status" value="1"/>
</dbReference>
<dbReference type="InterPro" id="IPR010982">
    <property type="entry name" value="Lambda_DNA-bd_dom_sf"/>
</dbReference>
<dbReference type="STRING" id="86416.Clopa_1866"/>
<organism evidence="2 3">
    <name type="scientific">Clostridium pasteurianum BC1</name>
    <dbReference type="NCBI Taxonomy" id="86416"/>
    <lineage>
        <taxon>Bacteria</taxon>
        <taxon>Bacillati</taxon>
        <taxon>Bacillota</taxon>
        <taxon>Clostridia</taxon>
        <taxon>Eubacteriales</taxon>
        <taxon>Clostridiaceae</taxon>
        <taxon>Clostridium</taxon>
    </lineage>
</organism>
<keyword evidence="3" id="KW-1185">Reference proteome</keyword>
<dbReference type="HOGENOM" id="CLU_1228177_0_0_9"/>
<dbReference type="KEGG" id="cpas:Clopa_1866"/>
<feature type="domain" description="HTH cro/C1-type" evidence="1">
    <location>
        <begin position="4"/>
        <end position="58"/>
    </location>
</feature>
<dbReference type="Gene3D" id="1.10.260.40">
    <property type="entry name" value="lambda repressor-like DNA-binding domains"/>
    <property type="match status" value="1"/>
</dbReference>
<dbReference type="EMBL" id="CP003261">
    <property type="protein sequence ID" value="AGK96766.1"/>
    <property type="molecule type" value="Genomic_DNA"/>
</dbReference>
<evidence type="ECO:0000259" key="1">
    <source>
        <dbReference type="PROSITE" id="PS50943"/>
    </source>
</evidence>
<evidence type="ECO:0000313" key="3">
    <source>
        <dbReference type="Proteomes" id="UP000013523"/>
    </source>
</evidence>
<proteinExistence type="predicted"/>
<name>R4K4X5_CLOPA</name>
<dbReference type="RefSeq" id="WP_015615084.1">
    <property type="nucleotide sequence ID" value="NC_021182.1"/>
</dbReference>
<dbReference type="eggNOG" id="ENOG5032H2D">
    <property type="taxonomic scope" value="Bacteria"/>
</dbReference>
<dbReference type="PROSITE" id="PS50943">
    <property type="entry name" value="HTH_CROC1"/>
    <property type="match status" value="1"/>
</dbReference>
<dbReference type="Pfam" id="PF01381">
    <property type="entry name" value="HTH_3"/>
    <property type="match status" value="1"/>
</dbReference>
<evidence type="ECO:0000313" key="2">
    <source>
        <dbReference type="EMBL" id="AGK96766.1"/>
    </source>
</evidence>
<dbReference type="SUPFAM" id="SSF47413">
    <property type="entry name" value="lambda repressor-like DNA-binding domains"/>
    <property type="match status" value="1"/>
</dbReference>
<dbReference type="AlphaFoldDB" id="R4K4X5"/>
<accession>R4K4X5</accession>
<dbReference type="PATRIC" id="fig|86416.3.peg.1838"/>
<dbReference type="CDD" id="cd00093">
    <property type="entry name" value="HTH_XRE"/>
    <property type="match status" value="1"/>
</dbReference>
<dbReference type="InterPro" id="IPR001387">
    <property type="entry name" value="Cro/C1-type_HTH"/>
</dbReference>
<reference evidence="2 3" key="1">
    <citation type="submission" date="2012-01" db="EMBL/GenBank/DDBJ databases">
        <title>Complete sequence of chromosome of Clostridium pasteurianum BC1.</title>
        <authorList>
            <consortium name="US DOE Joint Genome Institute"/>
            <person name="Lucas S."/>
            <person name="Han J."/>
            <person name="Lapidus A."/>
            <person name="Cheng J.-F."/>
            <person name="Goodwin L."/>
            <person name="Pitluck S."/>
            <person name="Peters L."/>
            <person name="Mikhailova N."/>
            <person name="Teshima H."/>
            <person name="Detter J.C."/>
            <person name="Han C."/>
            <person name="Tapia R."/>
            <person name="Land M."/>
            <person name="Hauser L."/>
            <person name="Kyrpides N."/>
            <person name="Ivanova N."/>
            <person name="Pagani I."/>
            <person name="Dunn J."/>
            <person name="Taghavi S."/>
            <person name="Francis A."/>
            <person name="van der Lelie D."/>
            <person name="Woyke T."/>
        </authorList>
    </citation>
    <scope>NUCLEOTIDE SEQUENCE [LARGE SCALE GENOMIC DNA]</scope>
    <source>
        <strain evidence="2 3">BC1</strain>
    </source>
</reference>
<sequence>MKGLTYIRKTFNMSMDDLGKELGVSKQTISNWENGKIQITDDRLLQLEGYFNLNRELFFKDNYTDDEIVEIETRRFQKIMRKYHINKLSDEKFNKEFESYSNELMVKNDVSCLLKELRMMFNELEETDISRVVNMLCDMIYVILDKDDKEIITMIHHTINSLSSAFDTMKNRPPKYEDYGNIDCIMGAVITINEYIRSLLADSFDISYYYKYYENKFKKKNIDGE</sequence>
<dbReference type="OrthoDB" id="9801008at2"/>